<reference evidence="1" key="1">
    <citation type="journal article" date="2014" name="Front. Microbiol.">
        <title>High frequency of phylogenetically diverse reductive dehalogenase-homologous genes in deep subseafloor sedimentary metagenomes.</title>
        <authorList>
            <person name="Kawai M."/>
            <person name="Futagami T."/>
            <person name="Toyoda A."/>
            <person name="Takaki Y."/>
            <person name="Nishi S."/>
            <person name="Hori S."/>
            <person name="Arai W."/>
            <person name="Tsubouchi T."/>
            <person name="Morono Y."/>
            <person name="Uchiyama I."/>
            <person name="Ito T."/>
            <person name="Fujiyama A."/>
            <person name="Inagaki F."/>
            <person name="Takami H."/>
        </authorList>
    </citation>
    <scope>NUCLEOTIDE SEQUENCE</scope>
    <source>
        <strain evidence="1">Expedition CK06-06</strain>
    </source>
</reference>
<feature type="non-terminal residue" evidence="1">
    <location>
        <position position="1"/>
    </location>
</feature>
<proteinExistence type="predicted"/>
<accession>X1NYJ3</accession>
<protein>
    <submittedName>
        <fullName evidence="1">Uncharacterized protein</fullName>
    </submittedName>
</protein>
<gene>
    <name evidence="1" type="ORF">S06H3_59416</name>
</gene>
<organism evidence="1">
    <name type="scientific">marine sediment metagenome</name>
    <dbReference type="NCBI Taxonomy" id="412755"/>
    <lineage>
        <taxon>unclassified sequences</taxon>
        <taxon>metagenomes</taxon>
        <taxon>ecological metagenomes</taxon>
    </lineage>
</organism>
<dbReference type="EMBL" id="BARV01038599">
    <property type="protein sequence ID" value="GAI49112.1"/>
    <property type="molecule type" value="Genomic_DNA"/>
</dbReference>
<evidence type="ECO:0000313" key="1">
    <source>
        <dbReference type="EMBL" id="GAI49112.1"/>
    </source>
</evidence>
<dbReference type="AlphaFoldDB" id="X1NYJ3"/>
<comment type="caution">
    <text evidence="1">The sequence shown here is derived from an EMBL/GenBank/DDBJ whole genome shotgun (WGS) entry which is preliminary data.</text>
</comment>
<name>X1NYJ3_9ZZZZ</name>
<sequence>PAPLRLEFERALHEHEATARADVFPSKRVV</sequence>